<dbReference type="EMBL" id="PUHY01000012">
    <property type="protein sequence ID" value="PQO32029.1"/>
    <property type="molecule type" value="Genomic_DNA"/>
</dbReference>
<name>A0A2S8FIK3_9BACT</name>
<gene>
    <name evidence="1" type="ORF">C5Y83_17430</name>
</gene>
<proteinExistence type="predicted"/>
<reference evidence="1 2" key="1">
    <citation type="submission" date="2018-02" db="EMBL/GenBank/DDBJ databases">
        <title>Comparative genomes isolates from brazilian mangrove.</title>
        <authorList>
            <person name="Araujo J.E."/>
            <person name="Taketani R.G."/>
            <person name="Silva M.C.P."/>
            <person name="Loureco M.V."/>
            <person name="Andreote F.D."/>
        </authorList>
    </citation>
    <scope>NUCLEOTIDE SEQUENCE [LARGE SCALE GENOMIC DNA]</scope>
    <source>
        <strain evidence="1 2">Hex-1 MGV</strain>
    </source>
</reference>
<sequence length="168" mass="19342">MQDLLTQLDRTLLERQPKLHATLQPGIAIGGTGNLAQWFAWHNGQSRDAKAMLKQTYQFASYEDGCQLVRHMRGTLWQHPLQGLVLGLFARRSFYSLPLLTDPAGDGYYYHQLRKTVFWKFEGEQDIVLPSFEAFIQLLLELVEQPHSSPAAFGESEWKLLEKYAFVK</sequence>
<comment type="caution">
    <text evidence="1">The sequence shown here is derived from an EMBL/GenBank/DDBJ whole genome shotgun (WGS) entry which is preliminary data.</text>
</comment>
<organism evidence="1 2">
    <name type="scientific">Blastopirellula marina</name>
    <dbReference type="NCBI Taxonomy" id="124"/>
    <lineage>
        <taxon>Bacteria</taxon>
        <taxon>Pseudomonadati</taxon>
        <taxon>Planctomycetota</taxon>
        <taxon>Planctomycetia</taxon>
        <taxon>Pirellulales</taxon>
        <taxon>Pirellulaceae</taxon>
        <taxon>Blastopirellula</taxon>
    </lineage>
</organism>
<dbReference type="Proteomes" id="UP000238322">
    <property type="component" value="Unassembled WGS sequence"/>
</dbReference>
<dbReference type="AlphaFoldDB" id="A0A2S8FIK3"/>
<dbReference type="RefSeq" id="WP_105331042.1">
    <property type="nucleotide sequence ID" value="NZ_PUHY01000012.1"/>
</dbReference>
<protein>
    <submittedName>
        <fullName evidence="1">Uncharacterized protein</fullName>
    </submittedName>
</protein>
<evidence type="ECO:0000313" key="2">
    <source>
        <dbReference type="Proteomes" id="UP000238322"/>
    </source>
</evidence>
<accession>A0A2S8FIK3</accession>
<evidence type="ECO:0000313" key="1">
    <source>
        <dbReference type="EMBL" id="PQO32029.1"/>
    </source>
</evidence>